<protein>
    <submittedName>
        <fullName evidence="1">Uncharacterized protein</fullName>
    </submittedName>
</protein>
<accession>A0A0E9QEL6</accession>
<dbReference type="AlphaFoldDB" id="A0A0E9QEL6"/>
<sequence>MRQLEYSSIQRIKLLFDYSKPLAPQKLGYQTKTFLLSR</sequence>
<organism evidence="1">
    <name type="scientific">Anguilla anguilla</name>
    <name type="common">European freshwater eel</name>
    <name type="synonym">Muraena anguilla</name>
    <dbReference type="NCBI Taxonomy" id="7936"/>
    <lineage>
        <taxon>Eukaryota</taxon>
        <taxon>Metazoa</taxon>
        <taxon>Chordata</taxon>
        <taxon>Craniata</taxon>
        <taxon>Vertebrata</taxon>
        <taxon>Euteleostomi</taxon>
        <taxon>Actinopterygii</taxon>
        <taxon>Neopterygii</taxon>
        <taxon>Teleostei</taxon>
        <taxon>Anguilliformes</taxon>
        <taxon>Anguillidae</taxon>
        <taxon>Anguilla</taxon>
    </lineage>
</organism>
<proteinExistence type="predicted"/>
<reference evidence="1" key="2">
    <citation type="journal article" date="2015" name="Fish Shellfish Immunol.">
        <title>Early steps in the European eel (Anguilla anguilla)-Vibrio vulnificus interaction in the gills: Role of the RtxA13 toxin.</title>
        <authorList>
            <person name="Callol A."/>
            <person name="Pajuelo D."/>
            <person name="Ebbesson L."/>
            <person name="Teles M."/>
            <person name="MacKenzie S."/>
            <person name="Amaro C."/>
        </authorList>
    </citation>
    <scope>NUCLEOTIDE SEQUENCE</scope>
</reference>
<dbReference type="EMBL" id="GBXM01093822">
    <property type="protein sequence ID" value="JAH14755.1"/>
    <property type="molecule type" value="Transcribed_RNA"/>
</dbReference>
<reference evidence="1" key="1">
    <citation type="submission" date="2014-11" db="EMBL/GenBank/DDBJ databases">
        <authorList>
            <person name="Amaro Gonzalez C."/>
        </authorList>
    </citation>
    <scope>NUCLEOTIDE SEQUENCE</scope>
</reference>
<evidence type="ECO:0000313" key="1">
    <source>
        <dbReference type="EMBL" id="JAH14755.1"/>
    </source>
</evidence>
<name>A0A0E9QEL6_ANGAN</name>